<feature type="transmembrane region" description="Helical" evidence="5">
    <location>
        <begin position="141"/>
        <end position="159"/>
    </location>
</feature>
<dbReference type="InterPro" id="IPR050482">
    <property type="entry name" value="Sensor_HK_TwoCompSys"/>
</dbReference>
<dbReference type="InterPro" id="IPR003594">
    <property type="entry name" value="HATPase_dom"/>
</dbReference>
<evidence type="ECO:0000313" key="8">
    <source>
        <dbReference type="EMBL" id="MPY39920.1"/>
    </source>
</evidence>
<keyword evidence="1" id="KW-0808">Transferase</keyword>
<accession>A0A5N8VXC3</accession>
<feature type="region of interest" description="Disordered" evidence="4">
    <location>
        <begin position="351"/>
        <end position="372"/>
    </location>
</feature>
<dbReference type="Pfam" id="PF02518">
    <property type="entry name" value="HATPase_c"/>
    <property type="match status" value="1"/>
</dbReference>
<keyword evidence="5" id="KW-0812">Transmembrane</keyword>
<feature type="domain" description="Signal transduction histidine kinase subgroup 3 dimerisation and phosphoacceptor" evidence="7">
    <location>
        <begin position="212"/>
        <end position="279"/>
    </location>
</feature>
<dbReference type="CDD" id="cd16917">
    <property type="entry name" value="HATPase_UhpB-NarQ-NarX-like"/>
    <property type="match status" value="1"/>
</dbReference>
<evidence type="ECO:0000313" key="9">
    <source>
        <dbReference type="Proteomes" id="UP000326979"/>
    </source>
</evidence>
<dbReference type="InterPro" id="IPR011712">
    <property type="entry name" value="Sig_transdc_His_kin_sub3_dim/P"/>
</dbReference>
<evidence type="ECO:0000259" key="7">
    <source>
        <dbReference type="Pfam" id="PF07730"/>
    </source>
</evidence>
<dbReference type="Gene3D" id="1.20.5.1930">
    <property type="match status" value="1"/>
</dbReference>
<feature type="transmembrane region" description="Helical" evidence="5">
    <location>
        <begin position="83"/>
        <end position="103"/>
    </location>
</feature>
<dbReference type="PANTHER" id="PTHR24421">
    <property type="entry name" value="NITRATE/NITRITE SENSOR PROTEIN NARX-RELATED"/>
    <property type="match status" value="1"/>
</dbReference>
<proteinExistence type="predicted"/>
<dbReference type="OrthoDB" id="5241784at2"/>
<feature type="transmembrane region" description="Helical" evidence="5">
    <location>
        <begin position="165"/>
        <end position="191"/>
    </location>
</feature>
<feature type="transmembrane region" description="Helical" evidence="5">
    <location>
        <begin position="20"/>
        <end position="42"/>
    </location>
</feature>
<dbReference type="PANTHER" id="PTHR24421:SF63">
    <property type="entry name" value="SENSOR HISTIDINE KINASE DESK"/>
    <property type="match status" value="1"/>
</dbReference>
<dbReference type="InterPro" id="IPR036890">
    <property type="entry name" value="HATPase_C_sf"/>
</dbReference>
<dbReference type="AlphaFoldDB" id="A0A5N8VXC3"/>
<feature type="domain" description="Histidine kinase/HSP90-like ATPase" evidence="6">
    <location>
        <begin position="312"/>
        <end position="407"/>
    </location>
</feature>
<evidence type="ECO:0000256" key="2">
    <source>
        <dbReference type="ARBA" id="ARBA00022777"/>
    </source>
</evidence>
<reference evidence="8 9" key="1">
    <citation type="submission" date="2019-07" db="EMBL/GenBank/DDBJ databases">
        <title>New species of Amycolatopsis and Streptomyces.</title>
        <authorList>
            <person name="Duangmal K."/>
            <person name="Teo W.F.A."/>
            <person name="Lipun K."/>
        </authorList>
    </citation>
    <scope>NUCLEOTIDE SEQUENCE [LARGE SCALE GENOMIC DNA]</scope>
    <source>
        <strain evidence="8 9">TISTR 2346</strain>
    </source>
</reference>
<dbReference type="EMBL" id="VJZE01000037">
    <property type="protein sequence ID" value="MPY39920.1"/>
    <property type="molecule type" value="Genomic_DNA"/>
</dbReference>
<feature type="transmembrane region" description="Helical" evidence="5">
    <location>
        <begin position="115"/>
        <end position="134"/>
    </location>
</feature>
<feature type="region of interest" description="Disordered" evidence="4">
    <location>
        <begin position="408"/>
        <end position="429"/>
    </location>
</feature>
<name>A0A5N8VXC3_9ACTN</name>
<gene>
    <name evidence="8" type="ORF">FNH04_08300</name>
</gene>
<dbReference type="SUPFAM" id="SSF55874">
    <property type="entry name" value="ATPase domain of HSP90 chaperone/DNA topoisomerase II/histidine kinase"/>
    <property type="match status" value="1"/>
</dbReference>
<keyword evidence="5" id="KW-0472">Membrane</keyword>
<dbReference type="Gene3D" id="3.30.565.10">
    <property type="entry name" value="Histidine kinase-like ATPase, C-terminal domain"/>
    <property type="match status" value="1"/>
</dbReference>
<dbReference type="Proteomes" id="UP000326979">
    <property type="component" value="Unassembled WGS sequence"/>
</dbReference>
<dbReference type="GO" id="GO:0000155">
    <property type="term" value="F:phosphorelay sensor kinase activity"/>
    <property type="evidence" value="ECO:0007669"/>
    <property type="project" value="InterPro"/>
</dbReference>
<feature type="transmembrane region" description="Helical" evidence="5">
    <location>
        <begin position="48"/>
        <end position="71"/>
    </location>
</feature>
<keyword evidence="3" id="KW-0902">Two-component regulatory system</keyword>
<organism evidence="8 9">
    <name type="scientific">Streptomyces phyllanthi</name>
    <dbReference type="NCBI Taxonomy" id="1803180"/>
    <lineage>
        <taxon>Bacteria</taxon>
        <taxon>Bacillati</taxon>
        <taxon>Actinomycetota</taxon>
        <taxon>Actinomycetes</taxon>
        <taxon>Kitasatosporales</taxon>
        <taxon>Streptomycetaceae</taxon>
        <taxon>Streptomyces</taxon>
    </lineage>
</organism>
<dbReference type="Pfam" id="PF07730">
    <property type="entry name" value="HisKA_3"/>
    <property type="match status" value="1"/>
</dbReference>
<evidence type="ECO:0000259" key="6">
    <source>
        <dbReference type="Pfam" id="PF02518"/>
    </source>
</evidence>
<evidence type="ECO:0000256" key="3">
    <source>
        <dbReference type="ARBA" id="ARBA00023012"/>
    </source>
</evidence>
<keyword evidence="9" id="KW-1185">Reference proteome</keyword>
<comment type="caution">
    <text evidence="8">The sequence shown here is derived from an EMBL/GenBank/DDBJ whole genome shotgun (WGS) entry which is preliminary data.</text>
</comment>
<keyword evidence="5" id="KW-1133">Transmembrane helix</keyword>
<protein>
    <submittedName>
        <fullName evidence="8">Sensor histidine kinase</fullName>
    </submittedName>
</protein>
<dbReference type="GO" id="GO:0016020">
    <property type="term" value="C:membrane"/>
    <property type="evidence" value="ECO:0007669"/>
    <property type="project" value="InterPro"/>
</dbReference>
<keyword evidence="2 8" id="KW-0418">Kinase</keyword>
<sequence>MRGASAWWRGKSTPAKVETYTRWSFHFFALIETGALGLMPIGTLPLTFAGWLFLLVCAHAVLGAVTAARGLDWTRGSREQPRRLLCALGLATALLGIGAIALARYGPGGSDGASAAGSTLVGVLAFGVGNIALGVRSRRRVLALVIGFTVGTGAVSFLLGVSGPVALATAVAVLVATGFLSFTSTFSVWLLNSVYELDEARETRARLAVAEERLRFGRDLHDVMGRNLAVIALKSELAVQLARRERPEALNQMIEVQRIAQETQREVRAVVRGYREADLGAELAGAQGVLAAAGIECEVRGSAAGLPPQIQSALGWVVREATTNVLRHGDAAQCCVTLRVREDRVVLTVQNDGAPEPVPTGERSGPGPVRGGSGLAGLRERLSEVGGTLSTEPCAGGLFRLTAEVPLPGSSSSRVPGPAEGQRSVRRGGAVTGVRSVSEFSGVSEAADSGIAGASEAADSGIAGASKVTESEIVGVGGVSAVSDVATVGEVSAVRAASPRVV</sequence>
<evidence type="ECO:0000256" key="1">
    <source>
        <dbReference type="ARBA" id="ARBA00022679"/>
    </source>
</evidence>
<evidence type="ECO:0000256" key="4">
    <source>
        <dbReference type="SAM" id="MobiDB-lite"/>
    </source>
</evidence>
<dbReference type="GO" id="GO:0046983">
    <property type="term" value="F:protein dimerization activity"/>
    <property type="evidence" value="ECO:0007669"/>
    <property type="project" value="InterPro"/>
</dbReference>
<evidence type="ECO:0000256" key="5">
    <source>
        <dbReference type="SAM" id="Phobius"/>
    </source>
</evidence>